<dbReference type="SUPFAM" id="SSF57055">
    <property type="entry name" value="Agouti-related protein"/>
    <property type="match status" value="1"/>
</dbReference>
<accession>A0AAV2LNI2</accession>
<dbReference type="GO" id="GO:0009755">
    <property type="term" value="P:hormone-mediated signaling pathway"/>
    <property type="evidence" value="ECO:0007669"/>
    <property type="project" value="InterPro"/>
</dbReference>
<comment type="caution">
    <text evidence="6">Lacks conserved residue(s) required for the propagation of feature annotation.</text>
</comment>
<name>A0AAV2LNI2_KNICA</name>
<feature type="compositionally biased region" description="Low complexity" evidence="7">
    <location>
        <begin position="34"/>
        <end position="49"/>
    </location>
</feature>
<dbReference type="Proteomes" id="UP001497482">
    <property type="component" value="Chromosome 4"/>
</dbReference>
<dbReference type="InterPro" id="IPR036836">
    <property type="entry name" value="Agouti_dom_sf"/>
</dbReference>
<dbReference type="AlphaFoldDB" id="A0AAV2LNI2"/>
<feature type="domain" description="Agouti" evidence="9">
    <location>
        <begin position="87"/>
        <end position="127"/>
    </location>
</feature>
<dbReference type="GO" id="GO:0005184">
    <property type="term" value="F:neuropeptide hormone activity"/>
    <property type="evidence" value="ECO:0007669"/>
    <property type="project" value="TreeGrafter"/>
</dbReference>
<feature type="chain" id="PRO_5043595498" description="Agouti domain-containing protein" evidence="8">
    <location>
        <begin position="18"/>
        <end position="130"/>
    </location>
</feature>
<feature type="compositionally biased region" description="Basic and acidic residues" evidence="7">
    <location>
        <begin position="56"/>
        <end position="66"/>
    </location>
</feature>
<protein>
    <recommendedName>
        <fullName evidence="9">Agouti domain-containing protein</fullName>
    </recommendedName>
</protein>
<dbReference type="SMART" id="SM00792">
    <property type="entry name" value="Agouti"/>
    <property type="match status" value="1"/>
</dbReference>
<evidence type="ECO:0000313" key="10">
    <source>
        <dbReference type="EMBL" id="CAL1603141.1"/>
    </source>
</evidence>
<dbReference type="GO" id="GO:0005615">
    <property type="term" value="C:extracellular space"/>
    <property type="evidence" value="ECO:0007669"/>
    <property type="project" value="TreeGrafter"/>
</dbReference>
<dbReference type="PANTHER" id="PTHR16551">
    <property type="entry name" value="AGOUTI RELATED"/>
    <property type="match status" value="1"/>
</dbReference>
<evidence type="ECO:0000256" key="5">
    <source>
        <dbReference type="ARBA" id="ARBA00023157"/>
    </source>
</evidence>
<keyword evidence="2" id="KW-0964">Secreted</keyword>
<dbReference type="EMBL" id="OZ035826">
    <property type="protein sequence ID" value="CAL1603141.1"/>
    <property type="molecule type" value="Genomic_DNA"/>
</dbReference>
<organism evidence="10 11">
    <name type="scientific">Knipowitschia caucasica</name>
    <name type="common">Caucasian dwarf goby</name>
    <name type="synonym">Pomatoschistus caucasicus</name>
    <dbReference type="NCBI Taxonomy" id="637954"/>
    <lineage>
        <taxon>Eukaryota</taxon>
        <taxon>Metazoa</taxon>
        <taxon>Chordata</taxon>
        <taxon>Craniata</taxon>
        <taxon>Vertebrata</taxon>
        <taxon>Euteleostomi</taxon>
        <taxon>Actinopterygii</taxon>
        <taxon>Neopterygii</taxon>
        <taxon>Teleostei</taxon>
        <taxon>Neoteleostei</taxon>
        <taxon>Acanthomorphata</taxon>
        <taxon>Gobiaria</taxon>
        <taxon>Gobiiformes</taxon>
        <taxon>Gobioidei</taxon>
        <taxon>Gobiidae</taxon>
        <taxon>Gobiinae</taxon>
        <taxon>Knipowitschia</taxon>
    </lineage>
</organism>
<evidence type="ECO:0000256" key="7">
    <source>
        <dbReference type="SAM" id="MobiDB-lite"/>
    </source>
</evidence>
<evidence type="ECO:0000256" key="8">
    <source>
        <dbReference type="SAM" id="SignalP"/>
    </source>
</evidence>
<keyword evidence="3 8" id="KW-0732">Signal</keyword>
<dbReference type="PROSITE" id="PS51150">
    <property type="entry name" value="AGOUTI_2"/>
    <property type="match status" value="1"/>
</dbReference>
<feature type="signal peptide" evidence="8">
    <location>
        <begin position="1"/>
        <end position="17"/>
    </location>
</feature>
<evidence type="ECO:0000256" key="4">
    <source>
        <dbReference type="ARBA" id="ARBA00022854"/>
    </source>
</evidence>
<keyword evidence="5 6" id="KW-1015">Disulfide bond</keyword>
<evidence type="ECO:0000256" key="2">
    <source>
        <dbReference type="ARBA" id="ARBA00022525"/>
    </source>
</evidence>
<proteinExistence type="predicted"/>
<dbReference type="Gene3D" id="4.10.760.10">
    <property type="entry name" value="Agouti domain"/>
    <property type="match status" value="1"/>
</dbReference>
<evidence type="ECO:0000256" key="1">
    <source>
        <dbReference type="ARBA" id="ARBA00004613"/>
    </source>
</evidence>
<dbReference type="PANTHER" id="PTHR16551:SF4">
    <property type="entry name" value="AGOUTI-RELATED PROTEIN"/>
    <property type="match status" value="1"/>
</dbReference>
<feature type="region of interest" description="Disordered" evidence="7">
    <location>
        <begin position="34"/>
        <end position="80"/>
    </location>
</feature>
<feature type="disulfide bond" evidence="6">
    <location>
        <begin position="111"/>
        <end position="118"/>
    </location>
</feature>
<evidence type="ECO:0000313" key="11">
    <source>
        <dbReference type="Proteomes" id="UP001497482"/>
    </source>
</evidence>
<gene>
    <name evidence="10" type="ORF">KC01_LOCUS30859</name>
</gene>
<feature type="disulfide bond" evidence="6">
    <location>
        <begin position="102"/>
        <end position="120"/>
    </location>
</feature>
<dbReference type="InterPro" id="IPR027300">
    <property type="entry name" value="Agouti_dom"/>
</dbReference>
<keyword evidence="11" id="KW-1185">Reference proteome</keyword>
<dbReference type="InterPro" id="IPR007733">
    <property type="entry name" value="Agouti"/>
</dbReference>
<dbReference type="Pfam" id="PF05039">
    <property type="entry name" value="Agouti"/>
    <property type="match status" value="1"/>
</dbReference>
<dbReference type="GO" id="GO:0008343">
    <property type="term" value="P:adult feeding behavior"/>
    <property type="evidence" value="ECO:0007669"/>
    <property type="project" value="TreeGrafter"/>
</dbReference>
<dbReference type="GO" id="GO:0007218">
    <property type="term" value="P:neuropeptide signaling pathway"/>
    <property type="evidence" value="ECO:0007669"/>
    <property type="project" value="TreeGrafter"/>
</dbReference>
<evidence type="ECO:0000256" key="3">
    <source>
        <dbReference type="ARBA" id="ARBA00022729"/>
    </source>
</evidence>
<feature type="disulfide bond" evidence="6">
    <location>
        <begin position="106"/>
        <end position="127"/>
    </location>
</feature>
<keyword evidence="4" id="KW-0960">Knottin</keyword>
<comment type="subcellular location">
    <subcellularLocation>
        <location evidence="1">Secreted</location>
    </subcellularLocation>
</comment>
<sequence>MWRSLILSLSLLSLSSGLVQNLHLDQGPGRLLQPPLLSGVERPPDLSLDPPEDSIDDRFLLDRGSYDEDPGPSLQLSGRSMRGPRRCILHQQSCLGVPKLPCCDPCDQCYCRFFNAFCYCRRVGQACSSP</sequence>
<evidence type="ECO:0000256" key="6">
    <source>
        <dbReference type="PROSITE-ProRule" id="PRU00494"/>
    </source>
</evidence>
<dbReference type="GO" id="GO:2000253">
    <property type="term" value="P:positive regulation of feeding behavior"/>
    <property type="evidence" value="ECO:0007669"/>
    <property type="project" value="TreeGrafter"/>
</dbReference>
<reference evidence="10 11" key="1">
    <citation type="submission" date="2024-04" db="EMBL/GenBank/DDBJ databases">
        <authorList>
            <person name="Waldvogel A.-M."/>
            <person name="Schoenle A."/>
        </authorList>
    </citation>
    <scope>NUCLEOTIDE SEQUENCE [LARGE SCALE GENOMIC DNA]</scope>
</reference>
<evidence type="ECO:0000259" key="9">
    <source>
        <dbReference type="PROSITE" id="PS51150"/>
    </source>
</evidence>
<dbReference type="GO" id="GO:0070996">
    <property type="term" value="F:type 1 melanocortin receptor binding"/>
    <property type="evidence" value="ECO:0007669"/>
    <property type="project" value="TreeGrafter"/>
</dbReference>